<organism evidence="2 3">
    <name type="scientific">Muraenolepis orangiensis</name>
    <name type="common">Patagonian moray cod</name>
    <dbReference type="NCBI Taxonomy" id="630683"/>
    <lineage>
        <taxon>Eukaryota</taxon>
        <taxon>Metazoa</taxon>
        <taxon>Chordata</taxon>
        <taxon>Craniata</taxon>
        <taxon>Vertebrata</taxon>
        <taxon>Euteleostomi</taxon>
        <taxon>Actinopterygii</taxon>
        <taxon>Neopterygii</taxon>
        <taxon>Teleostei</taxon>
        <taxon>Neoteleostei</taxon>
        <taxon>Acanthomorphata</taxon>
        <taxon>Zeiogadaria</taxon>
        <taxon>Gadariae</taxon>
        <taxon>Gadiformes</taxon>
        <taxon>Muraenolepidoidei</taxon>
        <taxon>Muraenolepididae</taxon>
        <taxon>Muraenolepis</taxon>
    </lineage>
</organism>
<dbReference type="Proteomes" id="UP001148018">
    <property type="component" value="Unassembled WGS sequence"/>
</dbReference>
<evidence type="ECO:0000256" key="1">
    <source>
        <dbReference type="SAM" id="MobiDB-lite"/>
    </source>
</evidence>
<dbReference type="EMBL" id="JANIIK010000039">
    <property type="protein sequence ID" value="KAJ3609389.1"/>
    <property type="molecule type" value="Genomic_DNA"/>
</dbReference>
<evidence type="ECO:0000313" key="3">
    <source>
        <dbReference type="Proteomes" id="UP001148018"/>
    </source>
</evidence>
<feature type="non-terminal residue" evidence="2">
    <location>
        <position position="1"/>
    </location>
</feature>
<reference evidence="2" key="1">
    <citation type="submission" date="2022-07" db="EMBL/GenBank/DDBJ databases">
        <title>Chromosome-level genome of Muraenolepis orangiensis.</title>
        <authorList>
            <person name="Kim J."/>
        </authorList>
    </citation>
    <scope>NUCLEOTIDE SEQUENCE</scope>
    <source>
        <strain evidence="2">KU_S4_2022</strain>
        <tissue evidence="2">Muscle</tissue>
    </source>
</reference>
<sequence>ARTSDSLYWLLEEPLVHEARTSDSLYWLLEEPLVHEARTSDSLYWLLEEPLVHEARTSDSLYWLLEEPLVHEARMDICSSNTPGLMPALCGTRTPSGEEVPGAVGPEADGGGAWDAEGLW</sequence>
<feature type="region of interest" description="Disordered" evidence="1">
    <location>
        <begin position="91"/>
        <end position="120"/>
    </location>
</feature>
<dbReference type="AlphaFoldDB" id="A0A9Q0ELM8"/>
<comment type="caution">
    <text evidence="2">The sequence shown here is derived from an EMBL/GenBank/DDBJ whole genome shotgun (WGS) entry which is preliminary data.</text>
</comment>
<protein>
    <submittedName>
        <fullName evidence="2">Uncharacterized protein</fullName>
    </submittedName>
</protein>
<proteinExistence type="predicted"/>
<evidence type="ECO:0000313" key="2">
    <source>
        <dbReference type="EMBL" id="KAJ3609389.1"/>
    </source>
</evidence>
<gene>
    <name evidence="2" type="ORF">NHX12_023912</name>
</gene>
<dbReference type="OrthoDB" id="8984807at2759"/>
<accession>A0A9Q0ELM8</accession>
<name>A0A9Q0ELM8_9TELE</name>
<keyword evidence="3" id="KW-1185">Reference proteome</keyword>